<sequence length="373" mass="40764">MLYVDIPTQSEISKLVAARGEALISIYLKTTPETQHIDAARTRLKQLTNDAVAQLEEVGVAKRTIWPIEEQLHDLLDDDDFWRVQANSLALFITPDSLRSFRLPNHLNETVQVSDRFHLKPLLRAVSMPQHAFVLALAENELRVIELLGDQPAQELRVPNLPKDAASVAGTANVNSRSYSGRQGGGEGQKHHLRQYCRQIDSALRGLLSGREEPLIIAATDPLLSMYRSINSYPHLAEAAINTSPVRIPAHELGAQAREIMDGINAASIADFATLYSARENEGRATTQIARIARAATFGAVDTLLVDMDSVVPGLVDEETGEITIDKSESAVSYGVVDEIAGRVIANGGKVIAVRRADIPQEAELAAVLRYTI</sequence>
<dbReference type="RefSeq" id="WP_071481625.1">
    <property type="nucleotide sequence ID" value="NZ_CP024899.1"/>
</dbReference>
<dbReference type="Proteomes" id="UP000228948">
    <property type="component" value="Chromosome"/>
</dbReference>
<dbReference type="Pfam" id="PF18855">
    <property type="entry name" value="baeRF_family11"/>
    <property type="match status" value="1"/>
</dbReference>
<feature type="region of interest" description="Disordered" evidence="1">
    <location>
        <begin position="172"/>
        <end position="192"/>
    </location>
</feature>
<proteinExistence type="predicted"/>
<dbReference type="EMBL" id="CP024899">
    <property type="protein sequence ID" value="ATX67182.1"/>
    <property type="molecule type" value="Genomic_DNA"/>
</dbReference>
<reference evidence="2 3" key="1">
    <citation type="submission" date="2017-11" db="EMBL/GenBank/DDBJ databases">
        <title>Revised Sequence and Annotation of the Rhodobaca barguzinensis strain alga05 Genome.</title>
        <authorList>
            <person name="Kopejtka K."/>
            <person name="Tomasch J.M."/>
            <person name="Bunk B."/>
            <person name="Koblizek M."/>
        </authorList>
    </citation>
    <scope>NUCLEOTIDE SEQUENCE [LARGE SCALE GENOMIC DNA]</scope>
    <source>
        <strain evidence="3">alga05</strain>
    </source>
</reference>
<evidence type="ECO:0000313" key="3">
    <source>
        <dbReference type="Proteomes" id="UP000228948"/>
    </source>
</evidence>
<dbReference type="OrthoDB" id="242138at2"/>
<evidence type="ECO:0000256" key="1">
    <source>
        <dbReference type="SAM" id="MobiDB-lite"/>
    </source>
</evidence>
<dbReference type="KEGG" id="rbg:BG454_16295"/>
<keyword evidence="3" id="KW-1185">Reference proteome</keyword>
<organism evidence="2 3">
    <name type="scientific">Roseinatronobacter bogoriensis subsp. barguzinensis</name>
    <dbReference type="NCBI Taxonomy" id="441209"/>
    <lineage>
        <taxon>Bacteria</taxon>
        <taxon>Pseudomonadati</taxon>
        <taxon>Pseudomonadota</taxon>
        <taxon>Alphaproteobacteria</taxon>
        <taxon>Rhodobacterales</taxon>
        <taxon>Paracoccaceae</taxon>
        <taxon>Roseinatronobacter</taxon>
    </lineage>
</organism>
<gene>
    <name evidence="2" type="ORF">BG454_16295</name>
</gene>
<dbReference type="InterPro" id="IPR041638">
    <property type="entry name" value="BaeRF_family11"/>
</dbReference>
<feature type="compositionally biased region" description="Polar residues" evidence="1">
    <location>
        <begin position="172"/>
        <end position="181"/>
    </location>
</feature>
<dbReference type="AlphaFoldDB" id="A0A2K8KCL0"/>
<name>A0A2K8KCL0_9RHOB</name>
<evidence type="ECO:0000313" key="2">
    <source>
        <dbReference type="EMBL" id="ATX67182.1"/>
    </source>
</evidence>
<dbReference type="STRING" id="441209.GCA_001870665_03044"/>
<accession>A0A2K8KCL0</accession>
<protein>
    <submittedName>
        <fullName evidence="2">Uncharacterized protein</fullName>
    </submittedName>
</protein>